<dbReference type="OrthoDB" id="125363at2759"/>
<dbReference type="OMA" id="EDQDRMT"/>
<dbReference type="GO" id="GO:0017154">
    <property type="term" value="F:semaphorin receptor activity"/>
    <property type="evidence" value="ECO:0007669"/>
    <property type="project" value="InterPro"/>
</dbReference>
<dbReference type="Gene3D" id="2.130.10.10">
    <property type="entry name" value="YVTN repeat-like/Quinoprotein amine dehydrogenase"/>
    <property type="match status" value="1"/>
</dbReference>
<name>A0A7M7PU90_STRPU</name>
<sequence>MGGEKRHCITSKTMCLPSILVHLHILLMTASSVFSYVHFTEENFPGNTDISLQKMTLDRTTNTLYVGSVNRLYKLNSDLEEETHRDTGPVFDHPTCFPPPGQCTTKEFSREDTNNIIKILLVDNDRLITCGSVYQGTCQVRSLDDFSPLGNNTSEEIAANTRIGTSVGFISRGPEDRASVLYTATSSADWIDNNVPTVSVRSLPESPSANLFSVLKTGFRAVSQIVIPAETVSESPNGFNITYVYGFPSGNFSYFVGIQPWNHRTLPREVQYYTKLIRICQRDINLLSYIELPLECRSGGVNYNIAQSAYIAKAGKEGGEPWQNQDALFVTFAQSLEHDREPQRKSAVCMYLVSDLNQAFFNRRRECVNGHQSDTQMEWYKSVACTAVGKSPTLLVAQMDRQGRNYCHTLDFIGPMGGTESPIIAQAMHVDNANLFTAIAVSHKPQESAIFVGDDSGHLRKLMLTSQSEASVSIDHQIVPDSSIVQNGLLLSLDEEHVYVMTQRQITKVPVEECSNYTTCSECVEGPNGVGDPYCGWCTLLARLGEFGCSSSSLGASFVTRGHEAKLDLVLGILMSPNDQCVSFHTVYLAREGSEWGL</sequence>
<dbReference type="PANTHER" id="PTHR22625">
    <property type="entry name" value="PLEXIN"/>
    <property type="match status" value="1"/>
</dbReference>
<keyword evidence="2" id="KW-0732">Signal</keyword>
<dbReference type="InterPro" id="IPR031148">
    <property type="entry name" value="Plexin"/>
</dbReference>
<dbReference type="GeneID" id="762390"/>
<dbReference type="Pfam" id="PF01403">
    <property type="entry name" value="Sema"/>
    <property type="match status" value="1"/>
</dbReference>
<dbReference type="PROSITE" id="PS51004">
    <property type="entry name" value="SEMA"/>
    <property type="match status" value="1"/>
</dbReference>
<dbReference type="SUPFAM" id="SSF101912">
    <property type="entry name" value="Sema domain"/>
    <property type="match status" value="1"/>
</dbReference>
<feature type="signal peptide" evidence="2">
    <location>
        <begin position="1"/>
        <end position="35"/>
    </location>
</feature>
<dbReference type="CDD" id="cd11236">
    <property type="entry name" value="Sema_plexin_like"/>
    <property type="match status" value="1"/>
</dbReference>
<protein>
    <recommendedName>
        <fullName evidence="3">Sema domain-containing protein</fullName>
    </recommendedName>
</protein>
<dbReference type="InterPro" id="IPR001627">
    <property type="entry name" value="Semap_dom"/>
</dbReference>
<dbReference type="SMART" id="SM00630">
    <property type="entry name" value="Sema"/>
    <property type="match status" value="1"/>
</dbReference>
<organism evidence="4 5">
    <name type="scientific">Strongylocentrotus purpuratus</name>
    <name type="common">Purple sea urchin</name>
    <dbReference type="NCBI Taxonomy" id="7668"/>
    <lineage>
        <taxon>Eukaryota</taxon>
        <taxon>Metazoa</taxon>
        <taxon>Echinodermata</taxon>
        <taxon>Eleutherozoa</taxon>
        <taxon>Echinozoa</taxon>
        <taxon>Echinoidea</taxon>
        <taxon>Euechinoidea</taxon>
        <taxon>Echinacea</taxon>
        <taxon>Camarodonta</taxon>
        <taxon>Echinidea</taxon>
        <taxon>Strongylocentrotidae</taxon>
        <taxon>Strongylocentrotus</taxon>
    </lineage>
</organism>
<accession>A0A7M7PU90</accession>
<dbReference type="SUPFAM" id="SSF103575">
    <property type="entry name" value="Plexin repeat"/>
    <property type="match status" value="1"/>
</dbReference>
<dbReference type="RefSeq" id="XP_030855865.1">
    <property type="nucleotide sequence ID" value="XM_031000005.1"/>
</dbReference>
<evidence type="ECO:0000313" key="4">
    <source>
        <dbReference type="EnsemblMetazoa" id="XP_030855865"/>
    </source>
</evidence>
<dbReference type="AlphaFoldDB" id="A0A7M7PU90"/>
<dbReference type="KEGG" id="spu:762390"/>
<dbReference type="PANTHER" id="PTHR22625:SF70">
    <property type="entry name" value="PLEXIN A, ISOFORM A"/>
    <property type="match status" value="1"/>
</dbReference>
<evidence type="ECO:0000259" key="3">
    <source>
        <dbReference type="PROSITE" id="PS51004"/>
    </source>
</evidence>
<dbReference type="EnsemblMetazoa" id="XM_031000005">
    <property type="protein sequence ID" value="XP_030855865"/>
    <property type="gene ID" value="LOC762390"/>
</dbReference>
<dbReference type="Proteomes" id="UP000007110">
    <property type="component" value="Unassembled WGS sequence"/>
</dbReference>
<keyword evidence="5" id="KW-1185">Reference proteome</keyword>
<dbReference type="InParanoid" id="A0A7M7PU90"/>
<dbReference type="Gene3D" id="3.30.1680.10">
    <property type="entry name" value="ligand-binding face of the semaphorins, domain 2"/>
    <property type="match status" value="1"/>
</dbReference>
<evidence type="ECO:0000256" key="1">
    <source>
        <dbReference type="PROSITE-ProRule" id="PRU00352"/>
    </source>
</evidence>
<comment type="caution">
    <text evidence="1">Lacks conserved residue(s) required for the propagation of feature annotation.</text>
</comment>
<dbReference type="InterPro" id="IPR015943">
    <property type="entry name" value="WD40/YVTN_repeat-like_dom_sf"/>
</dbReference>
<evidence type="ECO:0000256" key="2">
    <source>
        <dbReference type="SAM" id="SignalP"/>
    </source>
</evidence>
<evidence type="ECO:0000313" key="5">
    <source>
        <dbReference type="Proteomes" id="UP000007110"/>
    </source>
</evidence>
<reference evidence="4" key="2">
    <citation type="submission" date="2021-01" db="UniProtKB">
        <authorList>
            <consortium name="EnsemblMetazoa"/>
        </authorList>
    </citation>
    <scope>IDENTIFICATION</scope>
</reference>
<proteinExistence type="predicted"/>
<dbReference type="InterPro" id="IPR036352">
    <property type="entry name" value="Semap_dom_sf"/>
</dbReference>
<reference evidence="5" key="1">
    <citation type="submission" date="2015-02" db="EMBL/GenBank/DDBJ databases">
        <title>Genome sequencing for Strongylocentrotus purpuratus.</title>
        <authorList>
            <person name="Murali S."/>
            <person name="Liu Y."/>
            <person name="Vee V."/>
            <person name="English A."/>
            <person name="Wang M."/>
            <person name="Skinner E."/>
            <person name="Han Y."/>
            <person name="Muzny D.M."/>
            <person name="Worley K.C."/>
            <person name="Gibbs R.A."/>
        </authorList>
    </citation>
    <scope>NUCLEOTIDE SEQUENCE</scope>
</reference>
<feature type="domain" description="Sema" evidence="3">
    <location>
        <begin position="25"/>
        <end position="511"/>
    </location>
</feature>
<dbReference type="FunFam" id="2.130.10.10:FF:002560">
    <property type="entry name" value="Predicted protein"/>
    <property type="match status" value="1"/>
</dbReference>
<feature type="chain" id="PRO_5029501133" description="Sema domain-containing protein" evidence="2">
    <location>
        <begin position="36"/>
        <end position="598"/>
    </location>
</feature>